<evidence type="ECO:0000256" key="1">
    <source>
        <dbReference type="ARBA" id="ARBA00023157"/>
    </source>
</evidence>
<keyword evidence="2" id="KW-1133">Transmembrane helix</keyword>
<reference evidence="3 4" key="2">
    <citation type="submission" date="2018-11" db="EMBL/GenBank/DDBJ databases">
        <authorList>
            <consortium name="Pathogen Informatics"/>
        </authorList>
    </citation>
    <scope>NUCLEOTIDE SEQUENCE [LARGE SCALE GENOMIC DNA]</scope>
</reference>
<reference evidence="5" key="1">
    <citation type="submission" date="2017-02" db="UniProtKB">
        <authorList>
            <consortium name="WormBaseParasite"/>
        </authorList>
    </citation>
    <scope>IDENTIFICATION</scope>
</reference>
<keyword evidence="2" id="KW-0812">Transmembrane</keyword>
<dbReference type="PANTHER" id="PTHR11388">
    <property type="entry name" value="ORGANIC ANION TRANSPORTER"/>
    <property type="match status" value="1"/>
</dbReference>
<evidence type="ECO:0000313" key="5">
    <source>
        <dbReference type="WBParaSite" id="BTMF_0001732501-mRNA-1"/>
    </source>
</evidence>
<accession>A0A0R3RBA6</accession>
<protein>
    <submittedName>
        <fullName evidence="5">MFS_1_like domain-containing protein</fullName>
    </submittedName>
</protein>
<keyword evidence="4" id="KW-1185">Reference proteome</keyword>
<dbReference type="PANTHER" id="PTHR11388:SF151">
    <property type="entry name" value="SOLUTE CARRIER ORGANIC ANION TRANSPORTER FAMILY MEMBER"/>
    <property type="match status" value="1"/>
</dbReference>
<dbReference type="InterPro" id="IPR004156">
    <property type="entry name" value="OATP"/>
</dbReference>
<dbReference type="AlphaFoldDB" id="A0A0R3RBA6"/>
<gene>
    <name evidence="3" type="ORF">BTMF_LOCUS15292</name>
</gene>
<evidence type="ECO:0000256" key="2">
    <source>
        <dbReference type="SAM" id="Phobius"/>
    </source>
</evidence>
<evidence type="ECO:0000313" key="3">
    <source>
        <dbReference type="EMBL" id="VDO53425.1"/>
    </source>
</evidence>
<organism evidence="5">
    <name type="scientific">Brugia timori</name>
    <dbReference type="NCBI Taxonomy" id="42155"/>
    <lineage>
        <taxon>Eukaryota</taxon>
        <taxon>Metazoa</taxon>
        <taxon>Ecdysozoa</taxon>
        <taxon>Nematoda</taxon>
        <taxon>Chromadorea</taxon>
        <taxon>Rhabditida</taxon>
        <taxon>Spirurina</taxon>
        <taxon>Spiruromorpha</taxon>
        <taxon>Filarioidea</taxon>
        <taxon>Onchocercidae</taxon>
        <taxon>Brugia</taxon>
    </lineage>
</organism>
<sequence length="190" mass="21501">MYYNCSCVPENTRFGYRTVKNGLCESKCRGLFAFLALFAPFCFFAFAVGVPLISVVLRTVDYAERSFALGIQWILVRVIGTIPAPVLFGWMFDVSCIRYNLDVCSGKQGSCMLYQNKLLADLFLAFSVIGQATDFVFRYTIAMVFLICTLLFFSSQMRDDPLPTEAVIENSELNQVNEEAEVNVLKQHQK</sequence>
<feature type="transmembrane region" description="Helical" evidence="2">
    <location>
        <begin position="31"/>
        <end position="57"/>
    </location>
</feature>
<dbReference type="InterPro" id="IPR036259">
    <property type="entry name" value="MFS_trans_sf"/>
</dbReference>
<keyword evidence="1" id="KW-1015">Disulfide bond</keyword>
<dbReference type="Pfam" id="PF03137">
    <property type="entry name" value="OATP"/>
    <property type="match status" value="1"/>
</dbReference>
<dbReference type="GO" id="GO:0015347">
    <property type="term" value="F:sodium-independent organic anion transmembrane transporter activity"/>
    <property type="evidence" value="ECO:0007669"/>
    <property type="project" value="TreeGrafter"/>
</dbReference>
<dbReference type="GO" id="GO:0016323">
    <property type="term" value="C:basolateral plasma membrane"/>
    <property type="evidence" value="ECO:0007669"/>
    <property type="project" value="TreeGrafter"/>
</dbReference>
<dbReference type="SUPFAM" id="SSF103473">
    <property type="entry name" value="MFS general substrate transporter"/>
    <property type="match status" value="1"/>
</dbReference>
<dbReference type="EMBL" id="UZAG01022361">
    <property type="protein sequence ID" value="VDO53425.1"/>
    <property type="molecule type" value="Genomic_DNA"/>
</dbReference>
<proteinExistence type="predicted"/>
<dbReference type="STRING" id="42155.A0A0R3RBA6"/>
<evidence type="ECO:0000313" key="4">
    <source>
        <dbReference type="Proteomes" id="UP000280834"/>
    </source>
</evidence>
<name>A0A0R3RBA6_9BILA</name>
<dbReference type="GO" id="GO:0043252">
    <property type="term" value="P:sodium-independent organic anion transport"/>
    <property type="evidence" value="ECO:0007669"/>
    <property type="project" value="TreeGrafter"/>
</dbReference>
<feature type="transmembrane region" description="Helical" evidence="2">
    <location>
        <begin position="136"/>
        <end position="153"/>
    </location>
</feature>
<feature type="transmembrane region" description="Helical" evidence="2">
    <location>
        <begin position="69"/>
        <end position="92"/>
    </location>
</feature>
<keyword evidence="2" id="KW-0472">Membrane</keyword>
<dbReference type="WBParaSite" id="BTMF_0001732501-mRNA-1">
    <property type="protein sequence ID" value="BTMF_0001732501-mRNA-1"/>
    <property type="gene ID" value="BTMF_0001732501"/>
</dbReference>
<dbReference type="Proteomes" id="UP000280834">
    <property type="component" value="Unassembled WGS sequence"/>
</dbReference>